<dbReference type="PANTHER" id="PTHR10963:SF55">
    <property type="entry name" value="GLYCOSIDE HYDROLASE FAMILY 16 PROTEIN"/>
    <property type="match status" value="1"/>
</dbReference>
<reference evidence="3 4" key="1">
    <citation type="submission" date="2019-02" db="EMBL/GenBank/DDBJ databases">
        <title>Deep-cultivation of Planctomycetes and their phenomic and genomic characterization uncovers novel biology.</title>
        <authorList>
            <person name="Wiegand S."/>
            <person name="Jogler M."/>
            <person name="Boedeker C."/>
            <person name="Pinto D."/>
            <person name="Vollmers J."/>
            <person name="Rivas-Marin E."/>
            <person name="Kohn T."/>
            <person name="Peeters S.H."/>
            <person name="Heuer A."/>
            <person name="Rast P."/>
            <person name="Oberbeckmann S."/>
            <person name="Bunk B."/>
            <person name="Jeske O."/>
            <person name="Meyerdierks A."/>
            <person name="Storesund J.E."/>
            <person name="Kallscheuer N."/>
            <person name="Luecker S."/>
            <person name="Lage O.M."/>
            <person name="Pohl T."/>
            <person name="Merkel B.J."/>
            <person name="Hornburger P."/>
            <person name="Mueller R.-W."/>
            <person name="Bruemmer F."/>
            <person name="Labrenz M."/>
            <person name="Spormann A.M."/>
            <person name="Op Den Camp H."/>
            <person name="Overmann J."/>
            <person name="Amann R."/>
            <person name="Jetten M.S.M."/>
            <person name="Mascher T."/>
            <person name="Medema M.H."/>
            <person name="Devos D.P."/>
            <person name="Kaster A.-K."/>
            <person name="Ovreas L."/>
            <person name="Rohde M."/>
            <person name="Galperin M.Y."/>
            <person name="Jogler C."/>
        </authorList>
    </citation>
    <scope>NUCLEOTIDE SEQUENCE [LARGE SCALE GENOMIC DNA]</scope>
    <source>
        <strain evidence="3 4">Pla111</strain>
    </source>
</reference>
<protein>
    <submittedName>
        <fullName evidence="3">Glucan endo-1,3-beta-glucosidase A1</fullName>
        <ecNumber evidence="3">3.2.1.39</ecNumber>
    </submittedName>
</protein>
<dbReference type="EMBL" id="SJPH01000004">
    <property type="protein sequence ID" value="TWT43160.1"/>
    <property type="molecule type" value="Genomic_DNA"/>
</dbReference>
<evidence type="ECO:0000313" key="3">
    <source>
        <dbReference type="EMBL" id="TWT43160.1"/>
    </source>
</evidence>
<dbReference type="SUPFAM" id="SSF49899">
    <property type="entry name" value="Concanavalin A-like lectins/glucanases"/>
    <property type="match status" value="1"/>
</dbReference>
<dbReference type="EC" id="3.2.1.39" evidence="3"/>
<dbReference type="InterPro" id="IPR013320">
    <property type="entry name" value="ConA-like_dom_sf"/>
</dbReference>
<accession>A0A5C5VXJ4</accession>
<dbReference type="CDD" id="cd08023">
    <property type="entry name" value="GH16_laminarinase_like"/>
    <property type="match status" value="1"/>
</dbReference>
<dbReference type="Gene3D" id="2.60.120.200">
    <property type="match status" value="1"/>
</dbReference>
<evidence type="ECO:0000259" key="2">
    <source>
        <dbReference type="PROSITE" id="PS51762"/>
    </source>
</evidence>
<dbReference type="PANTHER" id="PTHR10963">
    <property type="entry name" value="GLYCOSYL HYDROLASE-RELATED"/>
    <property type="match status" value="1"/>
</dbReference>
<evidence type="ECO:0000256" key="1">
    <source>
        <dbReference type="ARBA" id="ARBA00006865"/>
    </source>
</evidence>
<proteinExistence type="inferred from homology"/>
<comment type="caution">
    <text evidence="3">The sequence shown here is derived from an EMBL/GenBank/DDBJ whole genome shotgun (WGS) entry which is preliminary data.</text>
</comment>
<dbReference type="PROSITE" id="PS51762">
    <property type="entry name" value="GH16_2"/>
    <property type="match status" value="1"/>
</dbReference>
<organism evidence="3 4">
    <name type="scientific">Botrimarina hoheduenensis</name>
    <dbReference type="NCBI Taxonomy" id="2528000"/>
    <lineage>
        <taxon>Bacteria</taxon>
        <taxon>Pseudomonadati</taxon>
        <taxon>Planctomycetota</taxon>
        <taxon>Planctomycetia</taxon>
        <taxon>Pirellulales</taxon>
        <taxon>Lacipirellulaceae</taxon>
        <taxon>Botrimarina</taxon>
    </lineage>
</organism>
<comment type="similarity">
    <text evidence="1">Belongs to the glycosyl hydrolase 16 family.</text>
</comment>
<dbReference type="Pfam" id="PF00722">
    <property type="entry name" value="Glyco_hydro_16"/>
    <property type="match status" value="1"/>
</dbReference>
<dbReference type="GO" id="GO:0042973">
    <property type="term" value="F:glucan endo-1,3-beta-D-glucosidase activity"/>
    <property type="evidence" value="ECO:0007669"/>
    <property type="project" value="UniProtKB-EC"/>
</dbReference>
<keyword evidence="4" id="KW-1185">Reference proteome</keyword>
<evidence type="ECO:0000313" key="4">
    <source>
        <dbReference type="Proteomes" id="UP000318995"/>
    </source>
</evidence>
<dbReference type="Gene3D" id="2.60.120.260">
    <property type="entry name" value="Galactose-binding domain-like"/>
    <property type="match status" value="1"/>
</dbReference>
<keyword evidence="3" id="KW-0326">Glycosidase</keyword>
<sequence length="500" mass="54672">MLIASQATQALAGVVIVPGWGAPIFEDNFDTGGINYGVWEVANRANDANNEQQYYHPNQVSVADGKLHLRADRDPNWTYGKNYNSGLVRTWQEWSYGRFEARAKLPYGQGFWPAIWLLPRTASWPAGGEIDIMEARGDAPYGMSSALHWGWDFNSRQYRSQWYESGANFQAGYHDYAVEWEVGVVRFYVDGVNHFTLYEPDVGIPGTPKSLILNLAVGGDYSGFPDGSTPLPSQFDIDYVRVWQRPEIIAPPVSLVEDPGFEQGGGALNRWGMFGNSLGNVSSDYGTPLDGERSLKLYGQFSNQVNYSGVFQSIPTTEGLLLSASVQSLTRSEDSIAGTDNQALMKLEFYSQTGAEYGSEHFLGESSIIIADRFSSEDVWSNHELQTLTPAGAVEARLALVFLQPATNDPGSLFIDSVTLSATLAGDYNLDGTVDSADYTVWRDGLGTAFTPSDYNRWANNYGATIGPGSQAVPEPLTGWLAALAGSALGCRVSRSQPRC</sequence>
<dbReference type="AlphaFoldDB" id="A0A5C5VXJ4"/>
<dbReference type="InterPro" id="IPR000757">
    <property type="entry name" value="Beta-glucanase-like"/>
</dbReference>
<feature type="domain" description="GH16" evidence="2">
    <location>
        <begin position="18"/>
        <end position="248"/>
    </location>
</feature>
<keyword evidence="3" id="KW-0378">Hydrolase</keyword>
<dbReference type="RefSeq" id="WP_197524944.1">
    <property type="nucleotide sequence ID" value="NZ_SJPH01000004.1"/>
</dbReference>
<dbReference type="InterPro" id="IPR050546">
    <property type="entry name" value="Glycosyl_Hydrlase_16"/>
</dbReference>
<dbReference type="GO" id="GO:0005975">
    <property type="term" value="P:carbohydrate metabolic process"/>
    <property type="evidence" value="ECO:0007669"/>
    <property type="project" value="InterPro"/>
</dbReference>
<gene>
    <name evidence="3" type="primary">glcA</name>
    <name evidence="3" type="ORF">Pla111_21100</name>
</gene>
<name>A0A5C5VXJ4_9BACT</name>
<dbReference type="Proteomes" id="UP000318995">
    <property type="component" value="Unassembled WGS sequence"/>
</dbReference>